<keyword evidence="2" id="KW-1133">Transmembrane helix</keyword>
<comment type="caution">
    <text evidence="4">The sequence shown here is derived from an EMBL/GenBank/DDBJ whole genome shotgun (WGS) entry which is preliminary data.</text>
</comment>
<proteinExistence type="predicted"/>
<keyword evidence="2" id="KW-0812">Transmembrane</keyword>
<feature type="transmembrane region" description="Helical" evidence="2">
    <location>
        <begin position="150"/>
        <end position="170"/>
    </location>
</feature>
<evidence type="ECO:0000256" key="2">
    <source>
        <dbReference type="SAM" id="Phobius"/>
    </source>
</evidence>
<keyword evidence="2" id="KW-0472">Membrane</keyword>
<feature type="compositionally biased region" description="Polar residues" evidence="1">
    <location>
        <begin position="258"/>
        <end position="271"/>
    </location>
</feature>
<organism evidence="4 5">
    <name type="scientific">Pythium insidiosum</name>
    <name type="common">Pythiosis disease agent</name>
    <dbReference type="NCBI Taxonomy" id="114742"/>
    <lineage>
        <taxon>Eukaryota</taxon>
        <taxon>Sar</taxon>
        <taxon>Stramenopiles</taxon>
        <taxon>Oomycota</taxon>
        <taxon>Peronosporomycetes</taxon>
        <taxon>Pythiales</taxon>
        <taxon>Pythiaceae</taxon>
        <taxon>Pythium</taxon>
    </lineage>
</organism>
<feature type="signal peptide" evidence="3">
    <location>
        <begin position="1"/>
        <end position="28"/>
    </location>
</feature>
<evidence type="ECO:0000256" key="1">
    <source>
        <dbReference type="SAM" id="MobiDB-lite"/>
    </source>
</evidence>
<sequence>MTTSPRLRLPSAWMVWVAVAVAVAALLAARGDATRLGEPQRALSLDSPSGSNDAIVMHTRSDQSDERPVWSDDQPSDWAAAEDGDAASPSAHAPDGSWSVQRESDASSWSAAHAAERSDASTASDAVSVRGRSPSSSTKTASALSRSETIVFSLAGGGMFLAILAIVVAVSHRRRLEERMPERRSMTMELSEMFLACKVDDARACAAPVGAARVSLAVAAETVREPADVEASACSRDSYETSRSRDSFAMLDGDVTQPAASPSEQSVVIFE</sequence>
<keyword evidence="3" id="KW-0732">Signal</keyword>
<reference evidence="4" key="1">
    <citation type="submission" date="2021-12" db="EMBL/GenBank/DDBJ databases">
        <title>Prjna785345.</title>
        <authorList>
            <person name="Rujirawat T."/>
            <person name="Krajaejun T."/>
        </authorList>
    </citation>
    <scope>NUCLEOTIDE SEQUENCE</scope>
    <source>
        <strain evidence="4">Pi057C3</strain>
    </source>
</reference>
<dbReference type="EMBL" id="JAKCXM010000262">
    <property type="protein sequence ID" value="KAJ0397200.1"/>
    <property type="molecule type" value="Genomic_DNA"/>
</dbReference>
<name>A0AAD5Q8K6_PYTIN</name>
<feature type="chain" id="PRO_5042099989" evidence="3">
    <location>
        <begin position="29"/>
        <end position="271"/>
    </location>
</feature>
<evidence type="ECO:0000313" key="5">
    <source>
        <dbReference type="Proteomes" id="UP001209570"/>
    </source>
</evidence>
<evidence type="ECO:0000256" key="3">
    <source>
        <dbReference type="SAM" id="SignalP"/>
    </source>
</evidence>
<feature type="region of interest" description="Disordered" evidence="1">
    <location>
        <begin position="250"/>
        <end position="271"/>
    </location>
</feature>
<gene>
    <name evidence="4" type="ORF">P43SY_004855</name>
</gene>
<feature type="region of interest" description="Disordered" evidence="1">
    <location>
        <begin position="40"/>
        <end position="142"/>
    </location>
</feature>
<feature type="compositionally biased region" description="Polar residues" evidence="1">
    <location>
        <begin position="133"/>
        <end position="142"/>
    </location>
</feature>
<evidence type="ECO:0000313" key="4">
    <source>
        <dbReference type="EMBL" id="KAJ0397200.1"/>
    </source>
</evidence>
<dbReference type="AlphaFoldDB" id="A0AAD5Q8K6"/>
<protein>
    <submittedName>
        <fullName evidence="4">Uncharacterized protein</fullName>
    </submittedName>
</protein>
<dbReference type="Proteomes" id="UP001209570">
    <property type="component" value="Unassembled WGS sequence"/>
</dbReference>
<feature type="compositionally biased region" description="Basic and acidic residues" evidence="1">
    <location>
        <begin position="59"/>
        <end position="70"/>
    </location>
</feature>
<accession>A0AAD5Q8K6</accession>
<keyword evidence="5" id="KW-1185">Reference proteome</keyword>
<feature type="compositionally biased region" description="Low complexity" evidence="1">
    <location>
        <begin position="120"/>
        <end position="129"/>
    </location>
</feature>